<dbReference type="AlphaFoldDB" id="A0A7D8AE56"/>
<organism evidence="1 2">
    <name type="scientific">Microbacterium esteraromaticum</name>
    <dbReference type="NCBI Taxonomy" id="57043"/>
    <lineage>
        <taxon>Bacteria</taxon>
        <taxon>Bacillati</taxon>
        <taxon>Actinomycetota</taxon>
        <taxon>Actinomycetes</taxon>
        <taxon>Micrococcales</taxon>
        <taxon>Microbacteriaceae</taxon>
        <taxon>Microbacterium</taxon>
    </lineage>
</organism>
<dbReference type="SUPFAM" id="SSF102405">
    <property type="entry name" value="MCP/YpsA-like"/>
    <property type="match status" value="1"/>
</dbReference>
<evidence type="ECO:0000313" key="1">
    <source>
        <dbReference type="EMBL" id="QMU98401.1"/>
    </source>
</evidence>
<accession>A0A7D8AE56</accession>
<dbReference type="PANTHER" id="PTHR43393">
    <property type="entry name" value="CYTOKININ RIBOSIDE 5'-MONOPHOSPHATE PHOSPHORIBOHYDROLASE"/>
    <property type="match status" value="1"/>
</dbReference>
<sequence length="207" mass="21463">MAGRLRPHPRRSDPAMRKTTIGVIGNAARPGVELPAELLQAARDVGRGIAEAGAVLVNGGTGGVMEASAEGAQSAGGFVIGFLPQADYSHANPHLDVALPTGMGTMRNVLTARCCDALIMVGGGVGTLNELTIAYDVGTPVIVLRGTGGWSDRIELSLIEQRWLDERRTSEIEFATDPADAVAQALAAVSRPRREGGLVAHLGHAGN</sequence>
<name>A0A7D8AE56_9MICO</name>
<proteinExistence type="predicted"/>
<protein>
    <submittedName>
        <fullName evidence="1">TIGR00725 family protein</fullName>
    </submittedName>
</protein>
<dbReference type="EMBL" id="CP043732">
    <property type="protein sequence ID" value="QMU98401.1"/>
    <property type="molecule type" value="Genomic_DNA"/>
</dbReference>
<dbReference type="Proteomes" id="UP000515708">
    <property type="component" value="Chromosome"/>
</dbReference>
<dbReference type="InterPro" id="IPR005268">
    <property type="entry name" value="CHP00725"/>
</dbReference>
<dbReference type="InterPro" id="IPR041164">
    <property type="entry name" value="LDcluster4"/>
</dbReference>
<dbReference type="Pfam" id="PF18306">
    <property type="entry name" value="LDcluster4"/>
    <property type="match status" value="1"/>
</dbReference>
<dbReference type="InterPro" id="IPR052341">
    <property type="entry name" value="LOG_family_nucleotidases"/>
</dbReference>
<reference evidence="1 2" key="1">
    <citation type="journal article" date="2020" name="Front. Microbiol.">
        <title>Design of Bacterial Strain-Specific qPCR Assays Using NGS Data and Publicly Available Resources and Its Application to Track Biocontrol Strains.</title>
        <authorList>
            <person name="Hernandez I."/>
            <person name="Sant C."/>
            <person name="Martinez R."/>
            <person name="Fernandez C."/>
        </authorList>
    </citation>
    <scope>NUCLEOTIDE SEQUENCE [LARGE SCALE GENOMIC DNA]</scope>
    <source>
        <strain evidence="1 2">B24</strain>
    </source>
</reference>
<gene>
    <name evidence="1" type="ORF">FVO59_15355</name>
</gene>
<evidence type="ECO:0000313" key="2">
    <source>
        <dbReference type="Proteomes" id="UP000515708"/>
    </source>
</evidence>
<dbReference type="Gene3D" id="3.40.50.450">
    <property type="match status" value="1"/>
</dbReference>
<dbReference type="PANTHER" id="PTHR43393:SF3">
    <property type="entry name" value="LYSINE DECARBOXYLASE-LIKE PROTEIN"/>
    <property type="match status" value="1"/>
</dbReference>
<dbReference type="NCBIfam" id="TIGR00725">
    <property type="entry name" value="TIGR00725 family protein"/>
    <property type="match status" value="1"/>
</dbReference>
<dbReference type="GO" id="GO:0005829">
    <property type="term" value="C:cytosol"/>
    <property type="evidence" value="ECO:0007669"/>
    <property type="project" value="TreeGrafter"/>
</dbReference>